<name>A0A9P0KQ63_ACAOB</name>
<keyword evidence="1" id="KW-1133">Transmembrane helix</keyword>
<evidence type="ECO:0000313" key="2">
    <source>
        <dbReference type="EMBL" id="CAH1977648.1"/>
    </source>
</evidence>
<dbReference type="EMBL" id="CAKOFQ010006863">
    <property type="protein sequence ID" value="CAH1977648.1"/>
    <property type="molecule type" value="Genomic_DNA"/>
</dbReference>
<dbReference type="Proteomes" id="UP001152888">
    <property type="component" value="Unassembled WGS sequence"/>
</dbReference>
<reference evidence="2" key="1">
    <citation type="submission" date="2022-03" db="EMBL/GenBank/DDBJ databases">
        <authorList>
            <person name="Sayadi A."/>
        </authorList>
    </citation>
    <scope>NUCLEOTIDE SEQUENCE</scope>
</reference>
<evidence type="ECO:0000313" key="3">
    <source>
        <dbReference type="Proteomes" id="UP001152888"/>
    </source>
</evidence>
<keyword evidence="1" id="KW-0472">Membrane</keyword>
<feature type="transmembrane region" description="Helical" evidence="1">
    <location>
        <begin position="20"/>
        <end position="41"/>
    </location>
</feature>
<organism evidence="2 3">
    <name type="scientific">Acanthoscelides obtectus</name>
    <name type="common">Bean weevil</name>
    <name type="synonym">Bruchus obtectus</name>
    <dbReference type="NCBI Taxonomy" id="200917"/>
    <lineage>
        <taxon>Eukaryota</taxon>
        <taxon>Metazoa</taxon>
        <taxon>Ecdysozoa</taxon>
        <taxon>Arthropoda</taxon>
        <taxon>Hexapoda</taxon>
        <taxon>Insecta</taxon>
        <taxon>Pterygota</taxon>
        <taxon>Neoptera</taxon>
        <taxon>Endopterygota</taxon>
        <taxon>Coleoptera</taxon>
        <taxon>Polyphaga</taxon>
        <taxon>Cucujiformia</taxon>
        <taxon>Chrysomeloidea</taxon>
        <taxon>Chrysomelidae</taxon>
        <taxon>Bruchinae</taxon>
        <taxon>Bruchini</taxon>
        <taxon>Acanthoscelides</taxon>
    </lineage>
</organism>
<comment type="caution">
    <text evidence="2">The sequence shown here is derived from an EMBL/GenBank/DDBJ whole genome shotgun (WGS) entry which is preliminary data.</text>
</comment>
<protein>
    <submittedName>
        <fullName evidence="2">Uncharacterized protein</fullName>
    </submittedName>
</protein>
<proteinExistence type="predicted"/>
<gene>
    <name evidence="2" type="ORF">ACAOBT_LOCUS12791</name>
</gene>
<keyword evidence="1" id="KW-0812">Transmembrane</keyword>
<dbReference type="AlphaFoldDB" id="A0A9P0KQ63"/>
<sequence length="75" mass="8729">MLLLFEYKHILQGSDISKRIFIIFTLYYLAYPSKILSVVSSRLNKGGQTMMAEIVDVRVVKTYKSHLLGQIFSWE</sequence>
<keyword evidence="3" id="KW-1185">Reference proteome</keyword>
<evidence type="ECO:0000256" key="1">
    <source>
        <dbReference type="SAM" id="Phobius"/>
    </source>
</evidence>
<accession>A0A9P0KQ63</accession>